<feature type="compositionally biased region" description="Low complexity" evidence="1">
    <location>
        <begin position="42"/>
        <end position="55"/>
    </location>
</feature>
<dbReference type="GO" id="GO:0043240">
    <property type="term" value="C:Fanconi anaemia nuclear complex"/>
    <property type="evidence" value="ECO:0007669"/>
    <property type="project" value="TreeGrafter"/>
</dbReference>
<feature type="compositionally biased region" description="Low complexity" evidence="1">
    <location>
        <begin position="109"/>
        <end position="127"/>
    </location>
</feature>
<dbReference type="Pfam" id="PF15751">
    <property type="entry name" value="FANCA_interact"/>
    <property type="match status" value="1"/>
</dbReference>
<dbReference type="PANTHER" id="PTHR37862">
    <property type="entry name" value="FANCONI ANEMIA CORE COMPLEX-ASSOCIATED PROTEIN 20"/>
    <property type="match status" value="1"/>
</dbReference>
<reference evidence="3 4" key="1">
    <citation type="journal article" date="2020" name="Nature">
        <title>Six reference-quality genomes reveal evolution of bat adaptations.</title>
        <authorList>
            <person name="Jebb D."/>
            <person name="Huang Z."/>
            <person name="Pippel M."/>
            <person name="Hughes G.M."/>
            <person name="Lavrichenko K."/>
            <person name="Devanna P."/>
            <person name="Winkler S."/>
            <person name="Jermiin L.S."/>
            <person name="Skirmuntt E.C."/>
            <person name="Katzourakis A."/>
            <person name="Burkitt-Gray L."/>
            <person name="Ray D.A."/>
            <person name="Sullivan K.A.M."/>
            <person name="Roscito J.G."/>
            <person name="Kirilenko B.M."/>
            <person name="Davalos L.M."/>
            <person name="Corthals A.P."/>
            <person name="Power M.L."/>
            <person name="Jones G."/>
            <person name="Ransome R.D."/>
            <person name="Dechmann D.K.N."/>
            <person name="Locatelli A.G."/>
            <person name="Puechmaille S.J."/>
            <person name="Fedrigo O."/>
            <person name="Jarvis E.D."/>
            <person name="Hiller M."/>
            <person name="Vernes S.C."/>
            <person name="Myers E.W."/>
            <person name="Teeling E.C."/>
        </authorList>
    </citation>
    <scope>NUCLEOTIDE SEQUENCE [LARGE SCALE GENOMIC DNA]</scope>
    <source>
        <strain evidence="3">MMolMol1</strain>
        <tissue evidence="3">Muscle</tissue>
    </source>
</reference>
<accession>A0A7J8B8M6</accession>
<gene>
    <name evidence="3" type="ORF">HJG59_004748</name>
</gene>
<proteinExistence type="predicted"/>
<evidence type="ECO:0000259" key="2">
    <source>
        <dbReference type="PROSITE" id="PS51906"/>
    </source>
</evidence>
<dbReference type="InterPro" id="IPR052689">
    <property type="entry name" value="FA_core_complex_assoc"/>
</dbReference>
<dbReference type="FunCoup" id="A0A7J8B8M6">
    <property type="interactions" value="870"/>
</dbReference>
<feature type="compositionally biased region" description="Basic residues" evidence="1">
    <location>
        <begin position="1"/>
        <end position="15"/>
    </location>
</feature>
<dbReference type="InterPro" id="IPR031490">
    <property type="entry name" value="UBZ2_FAAP20"/>
</dbReference>
<dbReference type="PANTHER" id="PTHR37862:SF1">
    <property type="entry name" value="FANCONI ANEMIA CORE COMPLEX-ASSOCIATED PROTEIN 20"/>
    <property type="match status" value="1"/>
</dbReference>
<dbReference type="Proteomes" id="UP000550707">
    <property type="component" value="Unassembled WGS sequence"/>
</dbReference>
<dbReference type="InterPro" id="IPR031491">
    <property type="entry name" value="FANCA_interact"/>
</dbReference>
<organism evidence="3 4">
    <name type="scientific">Molossus molossus</name>
    <name type="common">Pallas' mastiff bat</name>
    <name type="synonym">Vespertilio molossus</name>
    <dbReference type="NCBI Taxonomy" id="27622"/>
    <lineage>
        <taxon>Eukaryota</taxon>
        <taxon>Metazoa</taxon>
        <taxon>Chordata</taxon>
        <taxon>Craniata</taxon>
        <taxon>Vertebrata</taxon>
        <taxon>Euteleostomi</taxon>
        <taxon>Mammalia</taxon>
        <taxon>Eutheria</taxon>
        <taxon>Laurasiatheria</taxon>
        <taxon>Chiroptera</taxon>
        <taxon>Yangochiroptera</taxon>
        <taxon>Molossidae</taxon>
        <taxon>Molossus</taxon>
    </lineage>
</organism>
<dbReference type="OrthoDB" id="10063431at2759"/>
<dbReference type="Pfam" id="PF15750">
    <property type="entry name" value="UBZ_FAAP20"/>
    <property type="match status" value="1"/>
</dbReference>
<dbReference type="GO" id="GO:0006974">
    <property type="term" value="P:DNA damage response"/>
    <property type="evidence" value="ECO:0007669"/>
    <property type="project" value="TreeGrafter"/>
</dbReference>
<dbReference type="GO" id="GO:0070530">
    <property type="term" value="F:K63-linked polyubiquitin modification-dependent protein binding"/>
    <property type="evidence" value="ECO:0007669"/>
    <property type="project" value="TreeGrafter"/>
</dbReference>
<keyword evidence="4" id="KW-1185">Reference proteome</keyword>
<comment type="caution">
    <text evidence="3">The sequence shown here is derived from an EMBL/GenBank/DDBJ whole genome shotgun (WGS) entry which is preliminary data.</text>
</comment>
<evidence type="ECO:0000256" key="1">
    <source>
        <dbReference type="SAM" id="MobiDB-lite"/>
    </source>
</evidence>
<dbReference type="EMBL" id="JACASF010000035">
    <property type="protein sequence ID" value="KAF6394871.1"/>
    <property type="molecule type" value="Genomic_DNA"/>
</dbReference>
<sequence length="186" mass="19466">MEPAHRPRLRLSRRRPPFEGRPPSPGRGSSRDGDGECARLWAELLRAASADLSADGEPPPLPAAGQEPRHGPQRAASPEVFTVGSETFSWTPFPPALSGAEGPGRSCRGLRGAAGPPGSPARSPQGRTAPEPREVPTVQEQRAAGGAPTLQSCPMCQADFAPGLAQLDIDSHLAQCLAGSTEDVVW</sequence>
<evidence type="ECO:0000313" key="4">
    <source>
        <dbReference type="Proteomes" id="UP000550707"/>
    </source>
</evidence>
<evidence type="ECO:0000313" key="3">
    <source>
        <dbReference type="EMBL" id="KAF6394871.1"/>
    </source>
</evidence>
<dbReference type="AlphaFoldDB" id="A0A7J8B8M6"/>
<dbReference type="InParanoid" id="A0A7J8B8M6"/>
<dbReference type="GO" id="GO:0043130">
    <property type="term" value="F:ubiquitin binding"/>
    <property type="evidence" value="ECO:0007669"/>
    <property type="project" value="InterPro"/>
</dbReference>
<protein>
    <submittedName>
        <fullName evidence="3">FA core complex associated protein 20</fullName>
    </submittedName>
</protein>
<feature type="region of interest" description="Disordered" evidence="1">
    <location>
        <begin position="1"/>
        <end position="150"/>
    </location>
</feature>
<name>A0A7J8B8M6_MOLMO</name>
<feature type="domain" description="UBZ2-type" evidence="2">
    <location>
        <begin position="150"/>
        <end position="186"/>
    </location>
</feature>
<dbReference type="PROSITE" id="PS51906">
    <property type="entry name" value="ZF_UBZ2"/>
    <property type="match status" value="1"/>
</dbReference>